<evidence type="ECO:0000256" key="1">
    <source>
        <dbReference type="ARBA" id="ARBA00006801"/>
    </source>
</evidence>
<feature type="region of interest" description="Disordered" evidence="2">
    <location>
        <begin position="58"/>
        <end position="91"/>
    </location>
</feature>
<proteinExistence type="inferred from homology"/>
<protein>
    <recommendedName>
        <fullName evidence="3">Cupin-like domain-containing protein</fullName>
    </recommendedName>
</protein>
<evidence type="ECO:0000256" key="2">
    <source>
        <dbReference type="SAM" id="MobiDB-lite"/>
    </source>
</evidence>
<dbReference type="Proteomes" id="UP000187609">
    <property type="component" value="Unassembled WGS sequence"/>
</dbReference>
<organism evidence="4 5">
    <name type="scientific">Nicotiana attenuata</name>
    <name type="common">Coyote tobacco</name>
    <dbReference type="NCBI Taxonomy" id="49451"/>
    <lineage>
        <taxon>Eukaryota</taxon>
        <taxon>Viridiplantae</taxon>
        <taxon>Streptophyta</taxon>
        <taxon>Embryophyta</taxon>
        <taxon>Tracheophyta</taxon>
        <taxon>Spermatophyta</taxon>
        <taxon>Magnoliopsida</taxon>
        <taxon>eudicotyledons</taxon>
        <taxon>Gunneridae</taxon>
        <taxon>Pentapetalae</taxon>
        <taxon>asterids</taxon>
        <taxon>lamiids</taxon>
        <taxon>Solanales</taxon>
        <taxon>Solanaceae</taxon>
        <taxon>Nicotianoideae</taxon>
        <taxon>Nicotianeae</taxon>
        <taxon>Nicotiana</taxon>
    </lineage>
</organism>
<sequence>MWFHHVRQSPDSRGLTIAVNYWYDMRFDIKYAYFNFLQSLPHSMLCNAASSGNLLVESQRHSSMGNSGEESSITASASDGLLHDSNDAAEK</sequence>
<dbReference type="Gene3D" id="2.60.120.10">
    <property type="entry name" value="Jelly Rolls"/>
    <property type="match status" value="1"/>
</dbReference>
<evidence type="ECO:0000313" key="4">
    <source>
        <dbReference type="EMBL" id="OIT02329.1"/>
    </source>
</evidence>
<keyword evidence="5" id="KW-1185">Reference proteome</keyword>
<dbReference type="AlphaFoldDB" id="A0A1J6J4Z0"/>
<dbReference type="STRING" id="49451.A0A1J6J4Z0"/>
<accession>A0A1J6J4Z0</accession>
<gene>
    <name evidence="4" type="ORF">A4A49_21434</name>
</gene>
<feature type="compositionally biased region" description="Polar residues" evidence="2">
    <location>
        <begin position="61"/>
        <end position="77"/>
    </location>
</feature>
<dbReference type="Pfam" id="PF13621">
    <property type="entry name" value="Cupin_8"/>
    <property type="match status" value="1"/>
</dbReference>
<name>A0A1J6J4Z0_NICAT</name>
<dbReference type="EMBL" id="MJEQ01037188">
    <property type="protein sequence ID" value="OIT02329.1"/>
    <property type="molecule type" value="Genomic_DNA"/>
</dbReference>
<comment type="similarity">
    <text evidence="1">Belongs to the JARID1 histone demethylase family.</text>
</comment>
<evidence type="ECO:0000259" key="3">
    <source>
        <dbReference type="Pfam" id="PF13621"/>
    </source>
</evidence>
<dbReference type="Gramene" id="OIT02329">
    <property type="protein sequence ID" value="OIT02329"/>
    <property type="gene ID" value="A4A49_21434"/>
</dbReference>
<feature type="domain" description="Cupin-like" evidence="3">
    <location>
        <begin position="1"/>
        <end position="28"/>
    </location>
</feature>
<dbReference type="InterPro" id="IPR041667">
    <property type="entry name" value="Cupin_8"/>
</dbReference>
<evidence type="ECO:0000313" key="5">
    <source>
        <dbReference type="Proteomes" id="UP000187609"/>
    </source>
</evidence>
<dbReference type="InterPro" id="IPR014710">
    <property type="entry name" value="RmlC-like_jellyroll"/>
</dbReference>
<reference evidence="4" key="1">
    <citation type="submission" date="2016-11" db="EMBL/GenBank/DDBJ databases">
        <title>The genome of Nicotiana attenuata.</title>
        <authorList>
            <person name="Xu S."/>
            <person name="Brockmoeller T."/>
            <person name="Gaquerel E."/>
            <person name="Navarro A."/>
            <person name="Kuhl H."/>
            <person name="Gase K."/>
            <person name="Ling Z."/>
            <person name="Zhou W."/>
            <person name="Kreitzer C."/>
            <person name="Stanke M."/>
            <person name="Tang H."/>
            <person name="Lyons E."/>
            <person name="Pandey P."/>
            <person name="Pandey S.P."/>
            <person name="Timmermann B."/>
            <person name="Baldwin I.T."/>
        </authorList>
    </citation>
    <scope>NUCLEOTIDE SEQUENCE [LARGE SCALE GENOMIC DNA]</scope>
    <source>
        <strain evidence="4">UT</strain>
    </source>
</reference>
<feature type="compositionally biased region" description="Basic and acidic residues" evidence="2">
    <location>
        <begin position="81"/>
        <end position="91"/>
    </location>
</feature>
<comment type="caution">
    <text evidence="4">The sequence shown here is derived from an EMBL/GenBank/DDBJ whole genome shotgun (WGS) entry which is preliminary data.</text>
</comment>